<feature type="region of interest" description="Disordered" evidence="2">
    <location>
        <begin position="1"/>
        <end position="20"/>
    </location>
</feature>
<feature type="compositionally biased region" description="Basic and acidic residues" evidence="2">
    <location>
        <begin position="259"/>
        <end position="271"/>
    </location>
</feature>
<dbReference type="Proteomes" id="UP000095281">
    <property type="component" value="Unplaced"/>
</dbReference>
<feature type="coiled-coil region" evidence="1">
    <location>
        <begin position="140"/>
        <end position="216"/>
    </location>
</feature>
<evidence type="ECO:0000313" key="3">
    <source>
        <dbReference type="Proteomes" id="UP000095281"/>
    </source>
</evidence>
<feature type="region of interest" description="Disordered" evidence="2">
    <location>
        <begin position="234"/>
        <end position="279"/>
    </location>
</feature>
<protein>
    <submittedName>
        <fullName evidence="4">GRIP domain-containing protein</fullName>
    </submittedName>
</protein>
<keyword evidence="3" id="KW-1185">Reference proteome</keyword>
<feature type="coiled-coil region" evidence="1">
    <location>
        <begin position="70"/>
        <end position="104"/>
    </location>
</feature>
<organism evidence="3 4">
    <name type="scientific">Meloidogyne hapla</name>
    <name type="common">Root-knot nematode worm</name>
    <dbReference type="NCBI Taxonomy" id="6305"/>
    <lineage>
        <taxon>Eukaryota</taxon>
        <taxon>Metazoa</taxon>
        <taxon>Ecdysozoa</taxon>
        <taxon>Nematoda</taxon>
        <taxon>Chromadorea</taxon>
        <taxon>Rhabditida</taxon>
        <taxon>Tylenchina</taxon>
        <taxon>Tylenchomorpha</taxon>
        <taxon>Tylenchoidea</taxon>
        <taxon>Meloidogynidae</taxon>
        <taxon>Meloidogyninae</taxon>
        <taxon>Meloidogyne</taxon>
    </lineage>
</organism>
<dbReference type="AlphaFoldDB" id="A0A1I8BV86"/>
<evidence type="ECO:0000256" key="2">
    <source>
        <dbReference type="SAM" id="MobiDB-lite"/>
    </source>
</evidence>
<accession>A0A1I8BV86</accession>
<feature type="compositionally biased region" description="Polar residues" evidence="2">
    <location>
        <begin position="1"/>
        <end position="12"/>
    </location>
</feature>
<evidence type="ECO:0000256" key="1">
    <source>
        <dbReference type="SAM" id="Coils"/>
    </source>
</evidence>
<proteinExistence type="predicted"/>
<sequence>MSPGENNTNSQTKQEEIKKASEQFNATGKIAVRLAELDTKSKENAYAHLKCNNGACILAFSDATKYFKEIRKLSKQIETDTELLNEVTNEKNQLTERNETLSDMVLFKEEKITELTDENETLHKAVSDKIAELGLAEGEKKKLELLVEAKDSKKKEVEERASTFFIKIEEKQGELDIIVQENAQLKEEAKIKDVTIDVLEKRVVRHKDRNLELTRENDDLRGTIMRLQVILPQNKQPGDSVSDPGIGAWLESSRTVKSPSDRDETAEKPTKAGETSTPIRNVKREIGLDMDLNSVKSQSHSKHFDNANLNVQGNAENMNDYSEFDSPRAVGNKSDCPKVLQSMHCELANALTNIARVKTNSANIDGSNDGSELNDSRALVDSLIPTFEQYLTNSISKFKKKVNIDKIITTFLKPSCNQWTDVRILFVRGKLMETAKKHLEK</sequence>
<evidence type="ECO:0000313" key="4">
    <source>
        <dbReference type="WBParaSite" id="MhA1_Contig609.frz3.gene9"/>
    </source>
</evidence>
<name>A0A1I8BV86_MELHA</name>
<keyword evidence="1" id="KW-0175">Coiled coil</keyword>
<reference evidence="4" key="1">
    <citation type="submission" date="2016-11" db="UniProtKB">
        <authorList>
            <consortium name="WormBaseParasite"/>
        </authorList>
    </citation>
    <scope>IDENTIFICATION</scope>
</reference>
<dbReference type="WBParaSite" id="MhA1_Contig609.frz3.gene9">
    <property type="protein sequence ID" value="MhA1_Contig609.frz3.gene9"/>
    <property type="gene ID" value="MhA1_Contig609.frz3.gene9"/>
</dbReference>